<name>A0A8S5UBT6_9CAUD</name>
<dbReference type="EMBL" id="BK016062">
    <property type="protein sequence ID" value="DAF91891.1"/>
    <property type="molecule type" value="Genomic_DNA"/>
</dbReference>
<sequence>MYKVELWSRNSHGNKKDLISTSLYPTKEEADAARIVLIRLSRGRTFVPIDAECVKLGRPEVAIFNETNYIVC</sequence>
<protein>
    <submittedName>
        <fullName evidence="1">Uncharacterized protein</fullName>
    </submittedName>
</protein>
<organism evidence="1">
    <name type="scientific">Podoviridae sp. ctZkC8</name>
    <dbReference type="NCBI Taxonomy" id="2825259"/>
    <lineage>
        <taxon>Viruses</taxon>
        <taxon>Duplodnaviria</taxon>
        <taxon>Heunggongvirae</taxon>
        <taxon>Uroviricota</taxon>
        <taxon>Caudoviricetes</taxon>
    </lineage>
</organism>
<accession>A0A8S5UBT6</accession>
<evidence type="ECO:0000313" key="1">
    <source>
        <dbReference type="EMBL" id="DAF91891.1"/>
    </source>
</evidence>
<proteinExistence type="predicted"/>
<reference evidence="1" key="1">
    <citation type="journal article" date="2021" name="Proc. Natl. Acad. Sci. U.S.A.">
        <title>A Catalog of Tens of Thousands of Viruses from Human Metagenomes Reveals Hidden Associations with Chronic Diseases.</title>
        <authorList>
            <person name="Tisza M.J."/>
            <person name="Buck C.B."/>
        </authorList>
    </citation>
    <scope>NUCLEOTIDE SEQUENCE</scope>
    <source>
        <strain evidence="1">CtZkC8</strain>
    </source>
</reference>